<dbReference type="EMBL" id="SPVF01000030">
    <property type="protein sequence ID" value="TFW28741.1"/>
    <property type="molecule type" value="Genomic_DNA"/>
</dbReference>
<evidence type="ECO:0000313" key="2">
    <source>
        <dbReference type="EMBL" id="TFW28741.1"/>
    </source>
</evidence>
<feature type="region of interest" description="Disordered" evidence="1">
    <location>
        <begin position="1"/>
        <end position="20"/>
    </location>
</feature>
<feature type="compositionally biased region" description="Basic and acidic residues" evidence="1">
    <location>
        <begin position="9"/>
        <end position="20"/>
    </location>
</feature>
<protein>
    <submittedName>
        <fullName evidence="2">Uncharacterized protein</fullName>
    </submittedName>
</protein>
<comment type="caution">
    <text evidence="2">The sequence shown here is derived from an EMBL/GenBank/DDBJ whole genome shotgun (WGS) entry which is preliminary data.</text>
</comment>
<name>A0A4Y9SQ81_9BURK</name>
<dbReference type="Proteomes" id="UP000298438">
    <property type="component" value="Unassembled WGS sequence"/>
</dbReference>
<sequence length="68" mass="7377">MNSKALSILKEHTRARSEAETEAFLRLRHGTPGRENASADDSALDAQAHDLAHPAAPAKNPVPPRVKR</sequence>
<organism evidence="2 3">
    <name type="scientific">Zemynaea arenosa</name>
    <dbReference type="NCBI Taxonomy" id="2561931"/>
    <lineage>
        <taxon>Bacteria</taxon>
        <taxon>Pseudomonadati</taxon>
        <taxon>Pseudomonadota</taxon>
        <taxon>Betaproteobacteria</taxon>
        <taxon>Burkholderiales</taxon>
        <taxon>Oxalobacteraceae</taxon>
        <taxon>Telluria group</taxon>
        <taxon>Zemynaea</taxon>
    </lineage>
</organism>
<gene>
    <name evidence="2" type="ORF">E4L96_02035</name>
</gene>
<dbReference type="AlphaFoldDB" id="A0A4Y9SQ81"/>
<reference evidence="2 3" key="1">
    <citation type="submission" date="2019-03" db="EMBL/GenBank/DDBJ databases">
        <title>Draft Genome Sequence of Massilia arenosa sp. nov., a Novel Massilia Species Isolated from a Sandy-loam Maize Soil.</title>
        <authorList>
            <person name="Raths R."/>
            <person name="Peta V."/>
            <person name="Bucking H."/>
        </authorList>
    </citation>
    <scope>NUCLEOTIDE SEQUENCE [LARGE SCALE GENOMIC DNA]</scope>
    <source>
        <strain evidence="2 3">MC02</strain>
    </source>
</reference>
<keyword evidence="3" id="KW-1185">Reference proteome</keyword>
<evidence type="ECO:0000256" key="1">
    <source>
        <dbReference type="SAM" id="MobiDB-lite"/>
    </source>
</evidence>
<proteinExistence type="predicted"/>
<evidence type="ECO:0000313" key="3">
    <source>
        <dbReference type="Proteomes" id="UP000298438"/>
    </source>
</evidence>
<feature type="region of interest" description="Disordered" evidence="1">
    <location>
        <begin position="27"/>
        <end position="68"/>
    </location>
</feature>
<accession>A0A4Y9SQ81</accession>